<protein>
    <submittedName>
        <fullName evidence="2">Alpha/beta fold hydrolase</fullName>
    </submittedName>
</protein>
<dbReference type="PANTHER" id="PTHR43689">
    <property type="entry name" value="HYDROLASE"/>
    <property type="match status" value="1"/>
</dbReference>
<dbReference type="PANTHER" id="PTHR43689:SF8">
    <property type="entry name" value="ALPHA_BETA-HYDROLASES SUPERFAMILY PROTEIN"/>
    <property type="match status" value="1"/>
</dbReference>
<keyword evidence="3" id="KW-1185">Reference proteome</keyword>
<feature type="domain" description="AB hydrolase-1" evidence="1">
    <location>
        <begin position="27"/>
        <end position="268"/>
    </location>
</feature>
<dbReference type="GO" id="GO:0016787">
    <property type="term" value="F:hydrolase activity"/>
    <property type="evidence" value="ECO:0007669"/>
    <property type="project" value="UniProtKB-KW"/>
</dbReference>
<dbReference type="InterPro" id="IPR000073">
    <property type="entry name" value="AB_hydrolase_1"/>
</dbReference>
<sequence length="284" mass="30835">MTGSGSRFLVVDGIRTHVLEEGFGPPVVLLHSGEYGACAESSWSSLMPALAEVGYHAVAPDWLGFGRTDKMVDFADPTGRRMRHMAATIEALDLGPAAVVGNSMGGTYLAEDLARDEPGFRAAAAVLVSGGGFVPDNEARRAILDYDLTEEGMARILRTLMFSPALAEDPEYVRWRHRLSLEPGAWQCAASARLRPPGSEGGGEFGKVDTTPYENITVPTLLVAGADDPLRLPGYADEVAARIPDVELVVYPDCGHLPHIEHPERFRDDLLSFLDRRFREEVSS</sequence>
<dbReference type="Pfam" id="PF12697">
    <property type="entry name" value="Abhydrolase_6"/>
    <property type="match status" value="1"/>
</dbReference>
<proteinExistence type="predicted"/>
<name>A0ABW3VEG5_9PSEU</name>
<dbReference type="SUPFAM" id="SSF53474">
    <property type="entry name" value="alpha/beta-Hydrolases"/>
    <property type="match status" value="1"/>
</dbReference>
<dbReference type="PRINTS" id="PR00111">
    <property type="entry name" value="ABHYDROLASE"/>
</dbReference>
<gene>
    <name evidence="2" type="ORF">ACFQ34_07355</name>
</gene>
<dbReference type="EMBL" id="JBHTMB010000050">
    <property type="protein sequence ID" value="MFD1233098.1"/>
    <property type="molecule type" value="Genomic_DNA"/>
</dbReference>
<dbReference type="Proteomes" id="UP001597182">
    <property type="component" value="Unassembled WGS sequence"/>
</dbReference>
<evidence type="ECO:0000313" key="2">
    <source>
        <dbReference type="EMBL" id="MFD1233098.1"/>
    </source>
</evidence>
<keyword evidence="2" id="KW-0378">Hydrolase</keyword>
<evidence type="ECO:0000259" key="1">
    <source>
        <dbReference type="Pfam" id="PF12697"/>
    </source>
</evidence>
<dbReference type="PRINTS" id="PR00412">
    <property type="entry name" value="EPOXHYDRLASE"/>
</dbReference>
<organism evidence="2 3">
    <name type="scientific">Pseudonocardia benzenivorans</name>
    <dbReference type="NCBI Taxonomy" id="228005"/>
    <lineage>
        <taxon>Bacteria</taxon>
        <taxon>Bacillati</taxon>
        <taxon>Actinomycetota</taxon>
        <taxon>Actinomycetes</taxon>
        <taxon>Pseudonocardiales</taxon>
        <taxon>Pseudonocardiaceae</taxon>
        <taxon>Pseudonocardia</taxon>
    </lineage>
</organism>
<evidence type="ECO:0000313" key="3">
    <source>
        <dbReference type="Proteomes" id="UP001597182"/>
    </source>
</evidence>
<dbReference type="RefSeq" id="WP_346092398.1">
    <property type="nucleotide sequence ID" value="NZ_BAABKS010000053.1"/>
</dbReference>
<dbReference type="Gene3D" id="3.40.50.1820">
    <property type="entry name" value="alpha/beta hydrolase"/>
    <property type="match status" value="1"/>
</dbReference>
<reference evidence="3" key="1">
    <citation type="journal article" date="2019" name="Int. J. Syst. Evol. Microbiol.">
        <title>The Global Catalogue of Microorganisms (GCM) 10K type strain sequencing project: providing services to taxonomists for standard genome sequencing and annotation.</title>
        <authorList>
            <consortium name="The Broad Institute Genomics Platform"/>
            <consortium name="The Broad Institute Genome Sequencing Center for Infectious Disease"/>
            <person name="Wu L."/>
            <person name="Ma J."/>
        </authorList>
    </citation>
    <scope>NUCLEOTIDE SEQUENCE [LARGE SCALE GENOMIC DNA]</scope>
    <source>
        <strain evidence="3">CCUG 49018</strain>
    </source>
</reference>
<accession>A0ABW3VEG5</accession>
<dbReference type="InterPro" id="IPR029058">
    <property type="entry name" value="AB_hydrolase_fold"/>
</dbReference>
<comment type="caution">
    <text evidence="2">The sequence shown here is derived from an EMBL/GenBank/DDBJ whole genome shotgun (WGS) entry which is preliminary data.</text>
</comment>
<dbReference type="InterPro" id="IPR000639">
    <property type="entry name" value="Epox_hydrolase-like"/>
</dbReference>